<keyword evidence="2" id="KW-1185">Reference proteome</keyword>
<dbReference type="OrthoDB" id="3599399at2759"/>
<reference evidence="1 2" key="1">
    <citation type="submission" date="2017-10" db="EMBL/GenBank/DDBJ databases">
        <title>Development of genomic resources for the powdery mildew, Erysiphe pulchra.</title>
        <authorList>
            <person name="Wadl P.A."/>
            <person name="Mack B.M."/>
            <person name="Moore G."/>
            <person name="Beltz S.B."/>
        </authorList>
    </citation>
    <scope>NUCLEOTIDE SEQUENCE [LARGE SCALE GENOMIC DNA]</scope>
    <source>
        <strain evidence="1">Cflorida</strain>
    </source>
</reference>
<proteinExistence type="predicted"/>
<name>A0A2S4PIK6_9PEZI</name>
<evidence type="ECO:0000313" key="2">
    <source>
        <dbReference type="Proteomes" id="UP000237438"/>
    </source>
</evidence>
<gene>
    <name evidence="1" type="ORF">EPUL_006766</name>
</gene>
<accession>A0A2S4PIK6</accession>
<dbReference type="Proteomes" id="UP000237438">
    <property type="component" value="Unassembled WGS sequence"/>
</dbReference>
<protein>
    <submittedName>
        <fullName evidence="1">Uncharacterized protein</fullName>
    </submittedName>
</protein>
<dbReference type="AlphaFoldDB" id="A0A2S4PIK6"/>
<dbReference type="EMBL" id="PEDP01006754">
    <property type="protein sequence ID" value="POS81854.1"/>
    <property type="molecule type" value="Genomic_DNA"/>
</dbReference>
<sequence>MRYKDKFNKEADRHYHRYVAECEGSEEENFSDDDLQELVIHFEEAILNENANFITETGEISHKDASSIISQLSDNSAMHAILRDHDTISYDKSYSHPPPTTEILLTTQRYDSKQFHGILIDTGAAGKSTAGYNQYFAYNKIFGNTPINVEHKGAVNATFGIGSAISIGSISINTPIGLCVFHIVEANTPFLLSLEAMDSNELVLDNLNNKLTHKSCLCQITSLMLYHL</sequence>
<comment type="caution">
    <text evidence="1">The sequence shown here is derived from an EMBL/GenBank/DDBJ whole genome shotgun (WGS) entry which is preliminary data.</text>
</comment>
<evidence type="ECO:0000313" key="1">
    <source>
        <dbReference type="EMBL" id="POS81854.1"/>
    </source>
</evidence>
<organism evidence="1 2">
    <name type="scientific">Erysiphe pulchra</name>
    <dbReference type="NCBI Taxonomy" id="225359"/>
    <lineage>
        <taxon>Eukaryota</taxon>
        <taxon>Fungi</taxon>
        <taxon>Dikarya</taxon>
        <taxon>Ascomycota</taxon>
        <taxon>Pezizomycotina</taxon>
        <taxon>Leotiomycetes</taxon>
        <taxon>Erysiphales</taxon>
        <taxon>Erysiphaceae</taxon>
        <taxon>Erysiphe</taxon>
    </lineage>
</organism>